<gene>
    <name evidence="3" type="ORF">BECKLPF1236A_GA0070988_1001512</name>
    <name evidence="4" type="ORF">BECKLPF1236C_GA0070990_1001014</name>
</gene>
<dbReference type="AlphaFoldDB" id="A0A450X469"/>
<feature type="transmembrane region" description="Helical" evidence="2">
    <location>
        <begin position="70"/>
        <end position="87"/>
    </location>
</feature>
<reference evidence="4" key="1">
    <citation type="submission" date="2019-02" db="EMBL/GenBank/DDBJ databases">
        <authorList>
            <person name="Gruber-Vodicka R. H."/>
            <person name="Seah K. B. B."/>
        </authorList>
    </citation>
    <scope>NUCLEOTIDE SEQUENCE</scope>
    <source>
        <strain evidence="3">BECK_S312</strain>
        <strain evidence="4">BECK_S426</strain>
    </source>
</reference>
<dbReference type="EMBL" id="CAADFM010000015">
    <property type="protein sequence ID" value="VFK08256.1"/>
    <property type="molecule type" value="Genomic_DNA"/>
</dbReference>
<protein>
    <submittedName>
        <fullName evidence="4">AAA ATPase domain-containing protein</fullName>
    </submittedName>
</protein>
<dbReference type="InterPro" id="IPR027417">
    <property type="entry name" value="P-loop_NTPase"/>
</dbReference>
<feature type="transmembrane region" description="Helical" evidence="2">
    <location>
        <begin position="99"/>
        <end position="120"/>
    </location>
</feature>
<dbReference type="SUPFAM" id="SSF52540">
    <property type="entry name" value="P-loop containing nucleoside triphosphate hydrolases"/>
    <property type="match status" value="1"/>
</dbReference>
<sequence>MTPMNTETNNAIAPRSAWEMIGSFAAIAMLGAAFHRIVPSLIFLLPVFLALSLLVGAYAFGLAVRERNKLPAIVSTVATIAVACYLVRELWGCCPVSWLDVTTAIIALAILSVLAARLLWVGLSPPPDRPDWHLADAPQPLSRKRFVGRLEELGKLDGAWASAVSGEIRTVGIIARGGFGKTTLVRYWLWWRFEKRERFPLFRRLFRPSSGQGSRKPASRNGEDAPRVLLWHTFQEGQGEDGFVAALFRHLAPSPEDPLQDNARRVEALAEAIGGRAYLLILDGLEMVQTRGTDEGADHLLSPFLQKLLDAHEAGILGQGMESRAGARRSQGMVVFTARHALADPARRAQRLSLALEQDYPLDGHEARGILQDAGVKTSKGADSAELAELLQLGGRHPLTLQLMGRFLARENQGRAAGWRELAGDAFELPQADEAGGEGQAALWRVLLDRPRPERPGTARHADHRLFSGTREAGMAGPPAGPRGGAGGHPPRHPGPGLHARRAAAARLGDERRGVP</sequence>
<proteinExistence type="predicted"/>
<dbReference type="Gene3D" id="3.40.50.300">
    <property type="entry name" value="P-loop containing nucleotide triphosphate hydrolases"/>
    <property type="match status" value="1"/>
</dbReference>
<feature type="compositionally biased region" description="Basic and acidic residues" evidence="1">
    <location>
        <begin position="450"/>
        <end position="466"/>
    </location>
</feature>
<keyword evidence="2" id="KW-1133">Transmembrane helix</keyword>
<keyword evidence="2" id="KW-0812">Transmembrane</keyword>
<name>A0A450X469_9GAMM</name>
<evidence type="ECO:0000313" key="3">
    <source>
        <dbReference type="EMBL" id="VFK08256.1"/>
    </source>
</evidence>
<feature type="transmembrane region" description="Helical" evidence="2">
    <location>
        <begin position="41"/>
        <end position="64"/>
    </location>
</feature>
<feature type="region of interest" description="Disordered" evidence="1">
    <location>
        <begin position="450"/>
        <end position="516"/>
    </location>
</feature>
<feature type="transmembrane region" description="Helical" evidence="2">
    <location>
        <begin position="12"/>
        <end position="34"/>
    </location>
</feature>
<accession>A0A450X469</accession>
<keyword evidence="2" id="KW-0472">Membrane</keyword>
<evidence type="ECO:0000256" key="1">
    <source>
        <dbReference type="SAM" id="MobiDB-lite"/>
    </source>
</evidence>
<evidence type="ECO:0000313" key="4">
    <source>
        <dbReference type="EMBL" id="VFK24087.1"/>
    </source>
</evidence>
<evidence type="ECO:0000256" key="2">
    <source>
        <dbReference type="SAM" id="Phobius"/>
    </source>
</evidence>
<organism evidence="4">
    <name type="scientific">Candidatus Kentrum sp. LPFa</name>
    <dbReference type="NCBI Taxonomy" id="2126335"/>
    <lineage>
        <taxon>Bacteria</taxon>
        <taxon>Pseudomonadati</taxon>
        <taxon>Pseudomonadota</taxon>
        <taxon>Gammaproteobacteria</taxon>
        <taxon>Candidatus Kentrum</taxon>
    </lineage>
</organism>
<dbReference type="EMBL" id="CAADFP010000010">
    <property type="protein sequence ID" value="VFK24087.1"/>
    <property type="molecule type" value="Genomic_DNA"/>
</dbReference>